<proteinExistence type="predicted"/>
<dbReference type="AlphaFoldDB" id="A0A4Z2GQF0"/>
<evidence type="ECO:0000256" key="1">
    <source>
        <dbReference type="SAM" id="MobiDB-lite"/>
    </source>
</evidence>
<dbReference type="Proteomes" id="UP000314294">
    <property type="component" value="Unassembled WGS sequence"/>
</dbReference>
<reference evidence="2 3" key="1">
    <citation type="submission" date="2019-03" db="EMBL/GenBank/DDBJ databases">
        <title>First draft genome of Liparis tanakae, snailfish: a comprehensive survey of snailfish specific genes.</title>
        <authorList>
            <person name="Kim W."/>
            <person name="Song I."/>
            <person name="Jeong J.-H."/>
            <person name="Kim D."/>
            <person name="Kim S."/>
            <person name="Ryu S."/>
            <person name="Song J.Y."/>
            <person name="Lee S.K."/>
        </authorList>
    </citation>
    <scope>NUCLEOTIDE SEQUENCE [LARGE SCALE GENOMIC DNA]</scope>
    <source>
        <tissue evidence="2">Muscle</tissue>
    </source>
</reference>
<evidence type="ECO:0000313" key="2">
    <source>
        <dbReference type="EMBL" id="TNN55531.1"/>
    </source>
</evidence>
<organism evidence="2 3">
    <name type="scientific">Liparis tanakae</name>
    <name type="common">Tanaka's snailfish</name>
    <dbReference type="NCBI Taxonomy" id="230148"/>
    <lineage>
        <taxon>Eukaryota</taxon>
        <taxon>Metazoa</taxon>
        <taxon>Chordata</taxon>
        <taxon>Craniata</taxon>
        <taxon>Vertebrata</taxon>
        <taxon>Euteleostomi</taxon>
        <taxon>Actinopterygii</taxon>
        <taxon>Neopterygii</taxon>
        <taxon>Teleostei</taxon>
        <taxon>Neoteleostei</taxon>
        <taxon>Acanthomorphata</taxon>
        <taxon>Eupercaria</taxon>
        <taxon>Perciformes</taxon>
        <taxon>Cottioidei</taxon>
        <taxon>Cottales</taxon>
        <taxon>Liparidae</taxon>
        <taxon>Liparis</taxon>
    </lineage>
</organism>
<feature type="region of interest" description="Disordered" evidence="1">
    <location>
        <begin position="1"/>
        <end position="42"/>
    </location>
</feature>
<evidence type="ECO:0000313" key="3">
    <source>
        <dbReference type="Proteomes" id="UP000314294"/>
    </source>
</evidence>
<gene>
    <name evidence="2" type="ORF">EYF80_034273</name>
</gene>
<keyword evidence="3" id="KW-1185">Reference proteome</keyword>
<feature type="compositionally biased region" description="Polar residues" evidence="1">
    <location>
        <begin position="1"/>
        <end position="15"/>
    </location>
</feature>
<name>A0A4Z2GQF0_9TELE</name>
<sequence length="178" mass="19188">MSADVNPNSSRTSTVCPPIAGSGARHGSAGVRERSGAGRGLSSPLWSVTKEALSWLCGCELTSSKDNTGVTQASVPSKTLDHSAWVFEAKLCVVEWRSAVQHVLPSRTVPHADATRLPRKGTDVRGSFYLRTQRYGEIEHRRQDDPQSAAEAAARKVRQQVERSVRLLAAPAQSGQKA</sequence>
<comment type="caution">
    <text evidence="2">The sequence shown here is derived from an EMBL/GenBank/DDBJ whole genome shotgun (WGS) entry which is preliminary data.</text>
</comment>
<protein>
    <submittedName>
        <fullName evidence="2">Uncharacterized protein</fullName>
    </submittedName>
</protein>
<accession>A0A4Z2GQF0</accession>
<dbReference type="EMBL" id="SRLO01000453">
    <property type="protein sequence ID" value="TNN55531.1"/>
    <property type="molecule type" value="Genomic_DNA"/>
</dbReference>